<feature type="transmembrane region" description="Helical" evidence="1">
    <location>
        <begin position="83"/>
        <end position="101"/>
    </location>
</feature>
<sequence length="258" mass="27678">MANFQTHLNVGILMSAGTVLALHLGGLAGSAQIPLLFALGVAGSLVPDIDSTHSVPSHALFNVLGAALAFAVTLPLGGRFAPWVMLGLWCLVFVAVRYGVLRLFGWLTVHRGIWHSWLAAATAATATADLAYWLGGQRPEAAWLVGLMVGVGYLTHLVLDEIYSVNLFNVRINRSFGSALKPFSLRYPLGTFLMAVGLAGLILLAPPPDSLIARLGWDPQTAWAELEAALTSGMRWARSEWAGWWNWLGPRLTALVSG</sequence>
<dbReference type="RefSeq" id="WP_166270613.1">
    <property type="nucleotide sequence ID" value="NZ_CP048029.1"/>
</dbReference>
<organism evidence="2 3">
    <name type="scientific">Caldichromatium japonicum</name>
    <dbReference type="NCBI Taxonomy" id="2699430"/>
    <lineage>
        <taxon>Bacteria</taxon>
        <taxon>Pseudomonadati</taxon>
        <taxon>Pseudomonadota</taxon>
        <taxon>Gammaproteobacteria</taxon>
        <taxon>Chromatiales</taxon>
        <taxon>Chromatiaceae</taxon>
        <taxon>Caldichromatium</taxon>
    </lineage>
</organism>
<evidence type="ECO:0000313" key="3">
    <source>
        <dbReference type="Proteomes" id="UP000502699"/>
    </source>
</evidence>
<protein>
    <submittedName>
        <fullName evidence="2">Metal-dependent hydrolase</fullName>
    </submittedName>
</protein>
<evidence type="ECO:0000313" key="2">
    <source>
        <dbReference type="EMBL" id="QIK37850.1"/>
    </source>
</evidence>
<dbReference type="Pfam" id="PF04307">
    <property type="entry name" value="YdjM"/>
    <property type="match status" value="1"/>
</dbReference>
<keyword evidence="2" id="KW-0378">Hydrolase</keyword>
<keyword evidence="1" id="KW-1133">Transmembrane helix</keyword>
<feature type="transmembrane region" description="Helical" evidence="1">
    <location>
        <begin position="141"/>
        <end position="159"/>
    </location>
</feature>
<keyword evidence="3" id="KW-1185">Reference proteome</keyword>
<dbReference type="Proteomes" id="UP000502699">
    <property type="component" value="Chromosome"/>
</dbReference>
<gene>
    <name evidence="2" type="ORF">GWK36_07475</name>
</gene>
<feature type="transmembrane region" description="Helical" evidence="1">
    <location>
        <begin position="59"/>
        <end position="76"/>
    </location>
</feature>
<feature type="transmembrane region" description="Helical" evidence="1">
    <location>
        <begin position="113"/>
        <end position="134"/>
    </location>
</feature>
<dbReference type="InterPro" id="IPR007404">
    <property type="entry name" value="YdjM-like"/>
</dbReference>
<accession>A0A6G7VD70</accession>
<proteinExistence type="predicted"/>
<feature type="transmembrane region" description="Helical" evidence="1">
    <location>
        <begin position="185"/>
        <end position="205"/>
    </location>
</feature>
<dbReference type="KEGG" id="cjap:GWK36_07475"/>
<dbReference type="AlphaFoldDB" id="A0A6G7VD70"/>
<keyword evidence="1" id="KW-0472">Membrane</keyword>
<name>A0A6G7VD70_9GAMM</name>
<reference evidence="3" key="1">
    <citation type="submission" date="2020-01" db="EMBL/GenBank/DDBJ databases">
        <title>Caldichromatium gen. nov., sp. nov., a thermophilic purple sulfur bacterium member of the family Chromatiaceae isolated from Nakabusa hot spring, Japan.</title>
        <authorList>
            <person name="Saini M.K."/>
            <person name="Hanada S."/>
            <person name="Tank M."/>
        </authorList>
    </citation>
    <scope>NUCLEOTIDE SEQUENCE [LARGE SCALE GENOMIC DNA]</scope>
    <source>
        <strain evidence="3">No.7</strain>
    </source>
</reference>
<dbReference type="GO" id="GO:0016787">
    <property type="term" value="F:hydrolase activity"/>
    <property type="evidence" value="ECO:0007669"/>
    <property type="project" value="UniProtKB-KW"/>
</dbReference>
<dbReference type="EMBL" id="CP048029">
    <property type="protein sequence ID" value="QIK37850.1"/>
    <property type="molecule type" value="Genomic_DNA"/>
</dbReference>
<feature type="transmembrane region" description="Helical" evidence="1">
    <location>
        <begin position="12"/>
        <end position="39"/>
    </location>
</feature>
<evidence type="ECO:0000256" key="1">
    <source>
        <dbReference type="SAM" id="Phobius"/>
    </source>
</evidence>
<keyword evidence="1" id="KW-0812">Transmembrane</keyword>